<sequence>MSEEKGKGKGKEKEEEHLVTSSPTESILPNIENSRLYPEAPLSRLASSAANLTSGLMTGRDHGQQGLDILPSGKAGSSRTTQQSGSVLRETARVIHTSSPNARSQFGTTFKSEVGQGKESSENGFSAFLGTPRSGNSEPSRSGLDQKISHVAAATMNDGSEVVDLLEIGPIVEDDDNTLYMTNEELSALRIALFSERSLTEVGWDNVLNFVPEAISNHGSDGEYQQLAQHLGVSNAAEARDIWFSQWGNVLSSYTDEVWGDLGPLVIAARQELQSISTKPEGTITNGLNAVRRLQQILAHVRGSL</sequence>
<organism evidence="2 3">
    <name type="scientific">Xylaria multiplex</name>
    <dbReference type="NCBI Taxonomy" id="323545"/>
    <lineage>
        <taxon>Eukaryota</taxon>
        <taxon>Fungi</taxon>
        <taxon>Dikarya</taxon>
        <taxon>Ascomycota</taxon>
        <taxon>Pezizomycotina</taxon>
        <taxon>Sordariomycetes</taxon>
        <taxon>Xylariomycetidae</taxon>
        <taxon>Xylariales</taxon>
        <taxon>Xylariaceae</taxon>
        <taxon>Xylaria</taxon>
    </lineage>
</organism>
<feature type="region of interest" description="Disordered" evidence="1">
    <location>
        <begin position="1"/>
        <end position="33"/>
    </location>
</feature>
<evidence type="ECO:0000313" key="2">
    <source>
        <dbReference type="EMBL" id="KAF2973107.1"/>
    </source>
</evidence>
<dbReference type="InParanoid" id="A0A7C8N149"/>
<feature type="compositionally biased region" description="Polar residues" evidence="1">
    <location>
        <begin position="19"/>
        <end position="33"/>
    </location>
</feature>
<dbReference type="OrthoDB" id="5337545at2759"/>
<comment type="caution">
    <text evidence="2">The sequence shown here is derived from an EMBL/GenBank/DDBJ whole genome shotgun (WGS) entry which is preliminary data.</text>
</comment>
<feature type="compositionally biased region" description="Polar residues" evidence="1">
    <location>
        <begin position="96"/>
        <end position="111"/>
    </location>
</feature>
<evidence type="ECO:0000256" key="1">
    <source>
        <dbReference type="SAM" id="MobiDB-lite"/>
    </source>
</evidence>
<gene>
    <name evidence="2" type="ORF">GQX73_g484</name>
</gene>
<name>A0A7C8N149_9PEZI</name>
<feature type="region of interest" description="Disordered" evidence="1">
    <location>
        <begin position="54"/>
        <end position="143"/>
    </location>
</feature>
<proteinExistence type="predicted"/>
<evidence type="ECO:0000313" key="3">
    <source>
        <dbReference type="Proteomes" id="UP000481858"/>
    </source>
</evidence>
<reference evidence="2 3" key="1">
    <citation type="submission" date="2019-12" db="EMBL/GenBank/DDBJ databases">
        <title>Draft genome sequence of the ascomycete Xylaria multiplex DSM 110363.</title>
        <authorList>
            <person name="Buettner E."/>
            <person name="Kellner H."/>
        </authorList>
    </citation>
    <scope>NUCLEOTIDE SEQUENCE [LARGE SCALE GENOMIC DNA]</scope>
    <source>
        <strain evidence="2 3">DSM 110363</strain>
    </source>
</reference>
<dbReference type="AlphaFoldDB" id="A0A7C8N149"/>
<feature type="compositionally biased region" description="Basic and acidic residues" evidence="1">
    <location>
        <begin position="1"/>
        <end position="18"/>
    </location>
</feature>
<keyword evidence="3" id="KW-1185">Reference proteome</keyword>
<dbReference type="EMBL" id="WUBL01000003">
    <property type="protein sequence ID" value="KAF2973107.1"/>
    <property type="molecule type" value="Genomic_DNA"/>
</dbReference>
<accession>A0A7C8N149</accession>
<protein>
    <submittedName>
        <fullName evidence="2">Uncharacterized protein</fullName>
    </submittedName>
</protein>
<feature type="compositionally biased region" description="Polar residues" evidence="1">
    <location>
        <begin position="75"/>
        <end position="86"/>
    </location>
</feature>
<dbReference type="Proteomes" id="UP000481858">
    <property type="component" value="Unassembled WGS sequence"/>
</dbReference>